<dbReference type="EMBL" id="BGZK01001320">
    <property type="protein sequence ID" value="GBP77178.1"/>
    <property type="molecule type" value="Genomic_DNA"/>
</dbReference>
<organism evidence="1 2">
    <name type="scientific">Eumeta variegata</name>
    <name type="common">Bagworm moth</name>
    <name type="synonym">Eumeta japonica</name>
    <dbReference type="NCBI Taxonomy" id="151549"/>
    <lineage>
        <taxon>Eukaryota</taxon>
        <taxon>Metazoa</taxon>
        <taxon>Ecdysozoa</taxon>
        <taxon>Arthropoda</taxon>
        <taxon>Hexapoda</taxon>
        <taxon>Insecta</taxon>
        <taxon>Pterygota</taxon>
        <taxon>Neoptera</taxon>
        <taxon>Endopterygota</taxon>
        <taxon>Lepidoptera</taxon>
        <taxon>Glossata</taxon>
        <taxon>Ditrysia</taxon>
        <taxon>Tineoidea</taxon>
        <taxon>Psychidae</taxon>
        <taxon>Oiketicinae</taxon>
        <taxon>Eumeta</taxon>
    </lineage>
</organism>
<dbReference type="OrthoDB" id="299781at2759"/>
<proteinExistence type="predicted"/>
<sequence length="144" mass="15807">MTIPKESPMRCRPLGQEYNIRWRGAEMMEGKLTLACGGNCVELDEYISPFYFRSIQRFDVEEENETTSQRPADGRSFAELDLDYLERGGGGPLATSAPSVEPSPDSLDLIKVVLLGAPAVGKTSIVQPTFLTPRSCPTAEQGIH</sequence>
<accession>A0A4C1YM01</accession>
<gene>
    <name evidence="1" type="ORF">EVAR_49386_1</name>
</gene>
<dbReference type="AlphaFoldDB" id="A0A4C1YM01"/>
<evidence type="ECO:0000313" key="1">
    <source>
        <dbReference type="EMBL" id="GBP77178.1"/>
    </source>
</evidence>
<name>A0A4C1YM01_EUMVA</name>
<reference evidence="1 2" key="1">
    <citation type="journal article" date="2019" name="Commun. Biol.">
        <title>The bagworm genome reveals a unique fibroin gene that provides high tensile strength.</title>
        <authorList>
            <person name="Kono N."/>
            <person name="Nakamura H."/>
            <person name="Ohtoshi R."/>
            <person name="Tomita M."/>
            <person name="Numata K."/>
            <person name="Arakawa K."/>
        </authorList>
    </citation>
    <scope>NUCLEOTIDE SEQUENCE [LARGE SCALE GENOMIC DNA]</scope>
</reference>
<comment type="caution">
    <text evidence="1">The sequence shown here is derived from an EMBL/GenBank/DDBJ whole genome shotgun (WGS) entry which is preliminary data.</text>
</comment>
<keyword evidence="2" id="KW-1185">Reference proteome</keyword>
<protein>
    <submittedName>
        <fullName evidence="1">Uncharacterized protein</fullName>
    </submittedName>
</protein>
<dbReference type="Proteomes" id="UP000299102">
    <property type="component" value="Unassembled WGS sequence"/>
</dbReference>
<evidence type="ECO:0000313" key="2">
    <source>
        <dbReference type="Proteomes" id="UP000299102"/>
    </source>
</evidence>